<sequence>QGSGAARQGRRRRRRGLHRASRHQRGELPLLDGQLIHCGLGIEVLHYYYRFSMKQASCRLMQLHSLVNSDQRLFFYLFNNLKSSASRLN</sequence>
<evidence type="ECO:0000313" key="2">
    <source>
        <dbReference type="EnsemblPlants" id="AET7Gv21072900.1"/>
    </source>
</evidence>
<reference evidence="2" key="5">
    <citation type="journal article" date="2021" name="G3 (Bethesda)">
        <title>Aegilops tauschii genome assembly Aet v5.0 features greater sequence contiguity and improved annotation.</title>
        <authorList>
            <person name="Wang L."/>
            <person name="Zhu T."/>
            <person name="Rodriguez J.C."/>
            <person name="Deal K.R."/>
            <person name="Dubcovsky J."/>
            <person name="McGuire P.E."/>
            <person name="Lux T."/>
            <person name="Spannagl M."/>
            <person name="Mayer K.F.X."/>
            <person name="Baldrich P."/>
            <person name="Meyers B.C."/>
            <person name="Huo N."/>
            <person name="Gu Y.Q."/>
            <person name="Zhou H."/>
            <person name="Devos K.M."/>
            <person name="Bennetzen J.L."/>
            <person name="Unver T."/>
            <person name="Budak H."/>
            <person name="Gulick P.J."/>
            <person name="Galiba G."/>
            <person name="Kalapos B."/>
            <person name="Nelson D.R."/>
            <person name="Li P."/>
            <person name="You F.M."/>
            <person name="Luo M.C."/>
            <person name="Dvorak J."/>
        </authorList>
    </citation>
    <scope>NUCLEOTIDE SEQUENCE [LARGE SCALE GENOMIC DNA]</scope>
    <source>
        <strain evidence="2">cv. AL8/78</strain>
    </source>
</reference>
<accession>A0A453STX2</accession>
<keyword evidence="3" id="KW-1185">Reference proteome</keyword>
<dbReference type="Gramene" id="AET7Gv21072900.1">
    <property type="protein sequence ID" value="AET7Gv21072900.1"/>
    <property type="gene ID" value="AET7Gv21072900"/>
</dbReference>
<name>A0A453STX2_AEGTS</name>
<reference evidence="2" key="3">
    <citation type="journal article" date="2017" name="Nature">
        <title>Genome sequence of the progenitor of the wheat D genome Aegilops tauschii.</title>
        <authorList>
            <person name="Luo M.C."/>
            <person name="Gu Y.Q."/>
            <person name="Puiu D."/>
            <person name="Wang H."/>
            <person name="Twardziok S.O."/>
            <person name="Deal K.R."/>
            <person name="Huo N."/>
            <person name="Zhu T."/>
            <person name="Wang L."/>
            <person name="Wang Y."/>
            <person name="McGuire P.E."/>
            <person name="Liu S."/>
            <person name="Long H."/>
            <person name="Ramasamy R.K."/>
            <person name="Rodriguez J.C."/>
            <person name="Van S.L."/>
            <person name="Yuan L."/>
            <person name="Wang Z."/>
            <person name="Xia Z."/>
            <person name="Xiao L."/>
            <person name="Anderson O.D."/>
            <person name="Ouyang S."/>
            <person name="Liang Y."/>
            <person name="Zimin A.V."/>
            <person name="Pertea G."/>
            <person name="Qi P."/>
            <person name="Bennetzen J.L."/>
            <person name="Dai X."/>
            <person name="Dawson M.W."/>
            <person name="Muller H.G."/>
            <person name="Kugler K."/>
            <person name="Rivarola-Duarte L."/>
            <person name="Spannagl M."/>
            <person name="Mayer K.F.X."/>
            <person name="Lu F.H."/>
            <person name="Bevan M.W."/>
            <person name="Leroy P."/>
            <person name="Li P."/>
            <person name="You F.M."/>
            <person name="Sun Q."/>
            <person name="Liu Z."/>
            <person name="Lyons E."/>
            <person name="Wicker T."/>
            <person name="Salzberg S.L."/>
            <person name="Devos K.M."/>
            <person name="Dvorak J."/>
        </authorList>
    </citation>
    <scope>NUCLEOTIDE SEQUENCE [LARGE SCALE GENOMIC DNA]</scope>
    <source>
        <strain evidence="2">cv. AL8/78</strain>
    </source>
</reference>
<reference evidence="3" key="2">
    <citation type="journal article" date="2017" name="Nat. Plants">
        <title>The Aegilops tauschii genome reveals multiple impacts of transposons.</title>
        <authorList>
            <person name="Zhao G."/>
            <person name="Zou C."/>
            <person name="Li K."/>
            <person name="Wang K."/>
            <person name="Li T."/>
            <person name="Gao L."/>
            <person name="Zhang X."/>
            <person name="Wang H."/>
            <person name="Yang Z."/>
            <person name="Liu X."/>
            <person name="Jiang W."/>
            <person name="Mao L."/>
            <person name="Kong X."/>
            <person name="Jiao Y."/>
            <person name="Jia J."/>
        </authorList>
    </citation>
    <scope>NUCLEOTIDE SEQUENCE [LARGE SCALE GENOMIC DNA]</scope>
    <source>
        <strain evidence="3">cv. AL8/78</strain>
    </source>
</reference>
<dbReference type="EnsemblPlants" id="AET7Gv21072900.1">
    <property type="protein sequence ID" value="AET7Gv21072900.1"/>
    <property type="gene ID" value="AET7Gv21072900"/>
</dbReference>
<reference evidence="2" key="4">
    <citation type="submission" date="2019-03" db="UniProtKB">
        <authorList>
            <consortium name="EnsemblPlants"/>
        </authorList>
    </citation>
    <scope>IDENTIFICATION</scope>
</reference>
<dbReference type="AlphaFoldDB" id="A0A453STX2"/>
<feature type="compositionally biased region" description="Basic residues" evidence="1">
    <location>
        <begin position="8"/>
        <end position="23"/>
    </location>
</feature>
<protein>
    <submittedName>
        <fullName evidence="2">Uncharacterized protein</fullName>
    </submittedName>
</protein>
<reference evidence="3" key="1">
    <citation type="journal article" date="2014" name="Science">
        <title>Ancient hybridizations among the ancestral genomes of bread wheat.</title>
        <authorList>
            <consortium name="International Wheat Genome Sequencing Consortium,"/>
            <person name="Marcussen T."/>
            <person name="Sandve S.R."/>
            <person name="Heier L."/>
            <person name="Spannagl M."/>
            <person name="Pfeifer M."/>
            <person name="Jakobsen K.S."/>
            <person name="Wulff B.B."/>
            <person name="Steuernagel B."/>
            <person name="Mayer K.F."/>
            <person name="Olsen O.A."/>
        </authorList>
    </citation>
    <scope>NUCLEOTIDE SEQUENCE [LARGE SCALE GENOMIC DNA]</scope>
    <source>
        <strain evidence="3">cv. AL8/78</strain>
    </source>
</reference>
<feature type="region of interest" description="Disordered" evidence="1">
    <location>
        <begin position="1"/>
        <end position="23"/>
    </location>
</feature>
<evidence type="ECO:0000313" key="3">
    <source>
        <dbReference type="Proteomes" id="UP000015105"/>
    </source>
</evidence>
<proteinExistence type="predicted"/>
<dbReference type="Proteomes" id="UP000015105">
    <property type="component" value="Chromosome 7D"/>
</dbReference>
<evidence type="ECO:0000256" key="1">
    <source>
        <dbReference type="SAM" id="MobiDB-lite"/>
    </source>
</evidence>
<organism evidence="2 3">
    <name type="scientific">Aegilops tauschii subsp. strangulata</name>
    <name type="common">Goatgrass</name>
    <dbReference type="NCBI Taxonomy" id="200361"/>
    <lineage>
        <taxon>Eukaryota</taxon>
        <taxon>Viridiplantae</taxon>
        <taxon>Streptophyta</taxon>
        <taxon>Embryophyta</taxon>
        <taxon>Tracheophyta</taxon>
        <taxon>Spermatophyta</taxon>
        <taxon>Magnoliopsida</taxon>
        <taxon>Liliopsida</taxon>
        <taxon>Poales</taxon>
        <taxon>Poaceae</taxon>
        <taxon>BOP clade</taxon>
        <taxon>Pooideae</taxon>
        <taxon>Triticodae</taxon>
        <taxon>Triticeae</taxon>
        <taxon>Triticinae</taxon>
        <taxon>Aegilops</taxon>
    </lineage>
</organism>